<comment type="caution">
    <text evidence="2">The sequence shown here is derived from an EMBL/GenBank/DDBJ whole genome shotgun (WGS) entry which is preliminary data.</text>
</comment>
<proteinExistence type="predicted"/>
<gene>
    <name evidence="2" type="ORF">Adt_03034</name>
</gene>
<feature type="chain" id="PRO_5044755942" description="Secreted protein" evidence="1">
    <location>
        <begin position="27"/>
        <end position="106"/>
    </location>
</feature>
<protein>
    <recommendedName>
        <fullName evidence="4">Secreted protein</fullName>
    </recommendedName>
</protein>
<keyword evidence="1" id="KW-0732">Signal</keyword>
<keyword evidence="3" id="KW-1185">Reference proteome</keyword>
<dbReference type="Proteomes" id="UP001604336">
    <property type="component" value="Unassembled WGS sequence"/>
</dbReference>
<evidence type="ECO:0008006" key="4">
    <source>
        <dbReference type="Google" id="ProtNLM"/>
    </source>
</evidence>
<reference evidence="3" key="1">
    <citation type="submission" date="2024-07" db="EMBL/GenBank/DDBJ databases">
        <title>Two chromosome-level genome assemblies of Korean endemic species Abeliophyllum distichum and Forsythia ovata (Oleaceae).</title>
        <authorList>
            <person name="Jang H."/>
        </authorList>
    </citation>
    <scope>NUCLEOTIDE SEQUENCE [LARGE SCALE GENOMIC DNA]</scope>
</reference>
<sequence length="106" mass="12329">MNKICVHQYQILFIAHILLQVTQSQAITPIPFSLDDVKTPLHHKMIIRPAACLQSPFFRSYHSQIEKYNKLSTLSFVYKSCMESPLISDVKAFHEWYNRGIHPGNK</sequence>
<organism evidence="2 3">
    <name type="scientific">Abeliophyllum distichum</name>
    <dbReference type="NCBI Taxonomy" id="126358"/>
    <lineage>
        <taxon>Eukaryota</taxon>
        <taxon>Viridiplantae</taxon>
        <taxon>Streptophyta</taxon>
        <taxon>Embryophyta</taxon>
        <taxon>Tracheophyta</taxon>
        <taxon>Spermatophyta</taxon>
        <taxon>Magnoliopsida</taxon>
        <taxon>eudicotyledons</taxon>
        <taxon>Gunneridae</taxon>
        <taxon>Pentapetalae</taxon>
        <taxon>asterids</taxon>
        <taxon>lamiids</taxon>
        <taxon>Lamiales</taxon>
        <taxon>Oleaceae</taxon>
        <taxon>Forsythieae</taxon>
        <taxon>Abeliophyllum</taxon>
    </lineage>
</organism>
<feature type="signal peptide" evidence="1">
    <location>
        <begin position="1"/>
        <end position="26"/>
    </location>
</feature>
<dbReference type="AlphaFoldDB" id="A0ABD1VXD5"/>
<evidence type="ECO:0000313" key="2">
    <source>
        <dbReference type="EMBL" id="KAL2542056.1"/>
    </source>
</evidence>
<dbReference type="EMBL" id="JBFOLK010000001">
    <property type="protein sequence ID" value="KAL2542056.1"/>
    <property type="molecule type" value="Genomic_DNA"/>
</dbReference>
<evidence type="ECO:0000256" key="1">
    <source>
        <dbReference type="SAM" id="SignalP"/>
    </source>
</evidence>
<accession>A0ABD1VXD5</accession>
<evidence type="ECO:0000313" key="3">
    <source>
        <dbReference type="Proteomes" id="UP001604336"/>
    </source>
</evidence>
<name>A0ABD1VXD5_9LAMI</name>